<dbReference type="RefSeq" id="WP_197007109.1">
    <property type="nucleotide sequence ID" value="NZ_BONS01000005.1"/>
</dbReference>
<proteinExistence type="inferred from homology"/>
<reference evidence="2" key="1">
    <citation type="submission" date="2020-11" db="EMBL/GenBank/DDBJ databases">
        <title>Sequencing the genomes of 1000 actinobacteria strains.</title>
        <authorList>
            <person name="Klenk H.-P."/>
        </authorList>
    </citation>
    <scope>NUCLEOTIDE SEQUENCE</scope>
    <source>
        <strain evidence="2">DSM 45356</strain>
    </source>
</reference>
<accession>A0A8J7KTC4</accession>
<sequence length="99" mass="10583">MTDGALVYDFGTIDSVSGQIETFVRDMNQTLEDTDKVFRNLLANGWSGKGAEAFTGASQRWHQQADAMAATLRRLSSSVGNAAVNMQAADQAAAGRFGH</sequence>
<dbReference type="InterPro" id="IPR010310">
    <property type="entry name" value="T7SS_ESAT-6-like"/>
</dbReference>
<evidence type="ECO:0000313" key="2">
    <source>
        <dbReference type="EMBL" id="MBG6140577.1"/>
    </source>
</evidence>
<dbReference type="NCBIfam" id="TIGR03930">
    <property type="entry name" value="WXG100_ESAT6"/>
    <property type="match status" value="1"/>
</dbReference>
<gene>
    <name evidence="2" type="ORF">IW245_006771</name>
</gene>
<dbReference type="Proteomes" id="UP000622552">
    <property type="component" value="Unassembled WGS sequence"/>
</dbReference>
<dbReference type="AlphaFoldDB" id="A0A8J7KTC4"/>
<dbReference type="Gene3D" id="1.10.287.1060">
    <property type="entry name" value="ESAT-6-like"/>
    <property type="match status" value="1"/>
</dbReference>
<comment type="caution">
    <text evidence="2">The sequence shown here is derived from an EMBL/GenBank/DDBJ whole genome shotgun (WGS) entry which is preliminary data.</text>
</comment>
<dbReference type="Pfam" id="PF06013">
    <property type="entry name" value="WXG100"/>
    <property type="match status" value="1"/>
</dbReference>
<comment type="similarity">
    <text evidence="1">Belongs to the WXG100 family.</text>
</comment>
<dbReference type="SUPFAM" id="SSF140453">
    <property type="entry name" value="EsxAB dimer-like"/>
    <property type="match status" value="1"/>
</dbReference>
<keyword evidence="3" id="KW-1185">Reference proteome</keyword>
<organism evidence="2 3">
    <name type="scientific">Longispora fulva</name>
    <dbReference type="NCBI Taxonomy" id="619741"/>
    <lineage>
        <taxon>Bacteria</taxon>
        <taxon>Bacillati</taxon>
        <taxon>Actinomycetota</taxon>
        <taxon>Actinomycetes</taxon>
        <taxon>Micromonosporales</taxon>
        <taxon>Micromonosporaceae</taxon>
        <taxon>Longispora</taxon>
    </lineage>
</organism>
<evidence type="ECO:0000256" key="1">
    <source>
        <dbReference type="RuleBase" id="RU362001"/>
    </source>
</evidence>
<dbReference type="EMBL" id="JADOUF010000001">
    <property type="protein sequence ID" value="MBG6140577.1"/>
    <property type="molecule type" value="Genomic_DNA"/>
</dbReference>
<protein>
    <recommendedName>
        <fullName evidence="1">ESAT-6-like protein</fullName>
    </recommendedName>
</protein>
<dbReference type="InterPro" id="IPR036689">
    <property type="entry name" value="ESAT-6-like_sf"/>
</dbReference>
<name>A0A8J7KTC4_9ACTN</name>
<evidence type="ECO:0000313" key="3">
    <source>
        <dbReference type="Proteomes" id="UP000622552"/>
    </source>
</evidence>